<proteinExistence type="predicted"/>
<dbReference type="EMBL" id="MKEK01000001">
    <property type="protein sequence ID" value="OEY70603.1"/>
    <property type="molecule type" value="Genomic_DNA"/>
</dbReference>
<dbReference type="PROSITE" id="PS50887">
    <property type="entry name" value="GGDEF"/>
    <property type="match status" value="1"/>
</dbReference>
<gene>
    <name evidence="5" type="ORF">BI198_14275</name>
</gene>
<dbReference type="CDD" id="cd01949">
    <property type="entry name" value="GGDEF"/>
    <property type="match status" value="1"/>
</dbReference>
<sequence length="521" mass="58789">MILHNDRQQLDKAIKARKLLEDTYEAQFKILAQFVSRLSLACKGVDVELDNRLAKLRSELNRGTDLEKLIPFIESTSTCLQQLESKHQLELQKAQQGIATAGKYLQLQKGLPDQLRRDLRSLLVSVEQPSATVHAFLPHLTKLSELYQSALQTKASIDQNQTSDTRYTEICRKISNELTNLLSELAFAEESAIEIDGIRSSLLGELSIEALLQACLKTINIIIQSINNERQLSEHFLLKLNDTLATVQQAVIASVSSSSALQSQLISFNQQISLQISNLSKSSRSATSLEQLKLLVADKLTTISLSLEQQQQLELDHRQNMLQTLTGMTQRLHELEQDAVIFKQRIAEQNFRSLQDSLTQIPNRAAFDERYQFELKRAKRYNSPLCVVIADVDHFKSINDNYGHNAGDKTLKVIAKALKNTLRETDFIARYGGEEFIFLFPKTALKDLEKPLNTLRDKIANIPFKFKNVKVPITISFGATQLISTDTQRSAVDRADKALYEAKHTGRNQVVLKLASENVTD</sequence>
<dbReference type="InterPro" id="IPR043128">
    <property type="entry name" value="Rev_trsase/Diguanyl_cyclase"/>
</dbReference>
<evidence type="ECO:0000256" key="3">
    <source>
        <dbReference type="ARBA" id="ARBA00034247"/>
    </source>
</evidence>
<dbReference type="PANTHER" id="PTHR45138">
    <property type="entry name" value="REGULATORY COMPONENTS OF SENSORY TRANSDUCTION SYSTEM"/>
    <property type="match status" value="1"/>
</dbReference>
<dbReference type="SUPFAM" id="SSF55073">
    <property type="entry name" value="Nucleotide cyclase"/>
    <property type="match status" value="1"/>
</dbReference>
<dbReference type="GO" id="GO:0052621">
    <property type="term" value="F:diguanylate cyclase activity"/>
    <property type="evidence" value="ECO:0007669"/>
    <property type="project" value="UniProtKB-EC"/>
</dbReference>
<dbReference type="InterPro" id="IPR000160">
    <property type="entry name" value="GGDEF_dom"/>
</dbReference>
<dbReference type="PANTHER" id="PTHR45138:SF9">
    <property type="entry name" value="DIGUANYLATE CYCLASE DGCM-RELATED"/>
    <property type="match status" value="1"/>
</dbReference>
<evidence type="ECO:0000256" key="1">
    <source>
        <dbReference type="ARBA" id="ARBA00001946"/>
    </source>
</evidence>
<evidence type="ECO:0000259" key="4">
    <source>
        <dbReference type="PROSITE" id="PS50887"/>
    </source>
</evidence>
<dbReference type="FunFam" id="3.30.70.270:FF:000001">
    <property type="entry name" value="Diguanylate cyclase domain protein"/>
    <property type="match status" value="1"/>
</dbReference>
<reference evidence="6" key="1">
    <citation type="submission" date="2016-09" db="EMBL/GenBank/DDBJ databases">
        <authorList>
            <person name="Wan X."/>
            <person name="Hou S."/>
        </authorList>
    </citation>
    <scope>NUCLEOTIDE SEQUENCE [LARGE SCALE GENOMIC DNA]</scope>
    <source>
        <strain evidence="6">KH87</strain>
    </source>
</reference>
<evidence type="ECO:0000313" key="6">
    <source>
        <dbReference type="Proteomes" id="UP000242258"/>
    </source>
</evidence>
<dbReference type="SMART" id="SM00267">
    <property type="entry name" value="GGDEF"/>
    <property type="match status" value="1"/>
</dbReference>
<comment type="catalytic activity">
    <reaction evidence="3">
        <text>2 GTP = 3',3'-c-di-GMP + 2 diphosphate</text>
        <dbReference type="Rhea" id="RHEA:24898"/>
        <dbReference type="ChEBI" id="CHEBI:33019"/>
        <dbReference type="ChEBI" id="CHEBI:37565"/>
        <dbReference type="ChEBI" id="CHEBI:58805"/>
        <dbReference type="EC" id="2.7.7.65"/>
    </reaction>
</comment>
<dbReference type="AlphaFoldDB" id="A0A1E7Q972"/>
<dbReference type="InterPro" id="IPR029787">
    <property type="entry name" value="Nucleotide_cyclase"/>
</dbReference>
<dbReference type="InterPro" id="IPR050469">
    <property type="entry name" value="Diguanylate_Cyclase"/>
</dbReference>
<name>A0A1E7Q972_9GAMM</name>
<feature type="domain" description="GGDEF" evidence="4">
    <location>
        <begin position="383"/>
        <end position="515"/>
    </location>
</feature>
<dbReference type="Pfam" id="PF20975">
    <property type="entry name" value="DGCcoil"/>
    <property type="match status" value="1"/>
</dbReference>
<accession>A0A1E7Q972</accession>
<organism evidence="5 6">
    <name type="scientific">Rheinheimera salexigens</name>
    <dbReference type="NCBI Taxonomy" id="1628148"/>
    <lineage>
        <taxon>Bacteria</taxon>
        <taxon>Pseudomonadati</taxon>
        <taxon>Pseudomonadota</taxon>
        <taxon>Gammaproteobacteria</taxon>
        <taxon>Chromatiales</taxon>
        <taxon>Chromatiaceae</taxon>
        <taxon>Rheinheimera</taxon>
    </lineage>
</organism>
<dbReference type="NCBIfam" id="TIGR00254">
    <property type="entry name" value="GGDEF"/>
    <property type="match status" value="1"/>
</dbReference>
<dbReference type="InterPro" id="IPR048516">
    <property type="entry name" value="DGCcoil"/>
</dbReference>
<comment type="cofactor">
    <cofactor evidence="1">
        <name>Mg(2+)</name>
        <dbReference type="ChEBI" id="CHEBI:18420"/>
    </cofactor>
</comment>
<dbReference type="Pfam" id="PF00990">
    <property type="entry name" value="GGDEF"/>
    <property type="match status" value="1"/>
</dbReference>
<evidence type="ECO:0000256" key="2">
    <source>
        <dbReference type="ARBA" id="ARBA00012528"/>
    </source>
</evidence>
<keyword evidence="6" id="KW-1185">Reference proteome</keyword>
<dbReference type="Proteomes" id="UP000242258">
    <property type="component" value="Unassembled WGS sequence"/>
</dbReference>
<dbReference type="STRING" id="1628148.BI198_14275"/>
<comment type="caution">
    <text evidence="5">The sequence shown here is derived from an EMBL/GenBank/DDBJ whole genome shotgun (WGS) entry which is preliminary data.</text>
</comment>
<evidence type="ECO:0000313" key="5">
    <source>
        <dbReference type="EMBL" id="OEY70603.1"/>
    </source>
</evidence>
<dbReference type="EC" id="2.7.7.65" evidence="2"/>
<dbReference type="Gene3D" id="3.30.70.270">
    <property type="match status" value="1"/>
</dbReference>
<protein>
    <recommendedName>
        <fullName evidence="2">diguanylate cyclase</fullName>
        <ecNumber evidence="2">2.7.7.65</ecNumber>
    </recommendedName>
</protein>